<evidence type="ECO:0000256" key="1">
    <source>
        <dbReference type="SAM" id="MobiDB-lite"/>
    </source>
</evidence>
<name>A0AAJ6QNJ1_9ACAR</name>
<protein>
    <submittedName>
        <fullName evidence="4">Uncharacterized protein LOC100897231</fullName>
    </submittedName>
</protein>
<sequence>MRAYLALLLVAVIVVEGQEVKSGKAMSGSKAQISLNSLGEEKSSDGLKVQGDAKDKQKAVGDEGGHGDARDGVGTGSQGETMIQTPFEVFMEKVRNIDVAKIVDDLMQRLHELFDKVGKALDKIFAQR</sequence>
<feature type="region of interest" description="Disordered" evidence="1">
    <location>
        <begin position="40"/>
        <end position="80"/>
    </location>
</feature>
<keyword evidence="2" id="KW-0732">Signal</keyword>
<keyword evidence="3" id="KW-1185">Reference proteome</keyword>
<accession>A0AAJ6QNJ1</accession>
<dbReference type="RefSeq" id="XP_003738576.1">
    <property type="nucleotide sequence ID" value="XM_003738528.2"/>
</dbReference>
<evidence type="ECO:0000313" key="4">
    <source>
        <dbReference type="RefSeq" id="XP_003738576.1"/>
    </source>
</evidence>
<dbReference type="GeneID" id="100897231"/>
<feature type="compositionally biased region" description="Basic and acidic residues" evidence="1">
    <location>
        <begin position="40"/>
        <end position="71"/>
    </location>
</feature>
<evidence type="ECO:0000313" key="3">
    <source>
        <dbReference type="Proteomes" id="UP000694867"/>
    </source>
</evidence>
<gene>
    <name evidence="4" type="primary">LOC100897231</name>
</gene>
<feature type="chain" id="PRO_5042537423" evidence="2">
    <location>
        <begin position="18"/>
        <end position="128"/>
    </location>
</feature>
<proteinExistence type="predicted"/>
<evidence type="ECO:0000256" key="2">
    <source>
        <dbReference type="SAM" id="SignalP"/>
    </source>
</evidence>
<dbReference type="AlphaFoldDB" id="A0AAJ6QNJ1"/>
<dbReference type="KEGG" id="goe:100897231"/>
<feature type="signal peptide" evidence="2">
    <location>
        <begin position="1"/>
        <end position="17"/>
    </location>
</feature>
<organism evidence="3 4">
    <name type="scientific">Galendromus occidentalis</name>
    <name type="common">western predatory mite</name>
    <dbReference type="NCBI Taxonomy" id="34638"/>
    <lineage>
        <taxon>Eukaryota</taxon>
        <taxon>Metazoa</taxon>
        <taxon>Ecdysozoa</taxon>
        <taxon>Arthropoda</taxon>
        <taxon>Chelicerata</taxon>
        <taxon>Arachnida</taxon>
        <taxon>Acari</taxon>
        <taxon>Parasitiformes</taxon>
        <taxon>Mesostigmata</taxon>
        <taxon>Gamasina</taxon>
        <taxon>Phytoseioidea</taxon>
        <taxon>Phytoseiidae</taxon>
        <taxon>Typhlodrominae</taxon>
        <taxon>Galendromus</taxon>
    </lineage>
</organism>
<dbReference type="Proteomes" id="UP000694867">
    <property type="component" value="Unplaced"/>
</dbReference>
<reference evidence="4" key="1">
    <citation type="submission" date="2025-08" db="UniProtKB">
        <authorList>
            <consortium name="RefSeq"/>
        </authorList>
    </citation>
    <scope>IDENTIFICATION</scope>
</reference>